<dbReference type="SUPFAM" id="SSF51658">
    <property type="entry name" value="Xylose isomerase-like"/>
    <property type="match status" value="1"/>
</dbReference>
<evidence type="ECO:0000313" key="1">
    <source>
        <dbReference type="EMBL" id="MBK1834267.1"/>
    </source>
</evidence>
<dbReference type="NCBIfam" id="TIGR01409">
    <property type="entry name" value="TAT_signal_seq"/>
    <property type="match status" value="1"/>
</dbReference>
<accession>A0A934RQY3</accession>
<reference evidence="1" key="1">
    <citation type="submission" date="2021-01" db="EMBL/GenBank/DDBJ databases">
        <title>Modified the classification status of verrucomicrobia.</title>
        <authorList>
            <person name="Feng X."/>
        </authorList>
    </citation>
    <scope>NUCLEOTIDE SEQUENCE</scope>
    <source>
        <strain evidence="1">KCTC 12986</strain>
    </source>
</reference>
<dbReference type="InterPro" id="IPR006311">
    <property type="entry name" value="TAT_signal"/>
</dbReference>
<keyword evidence="2" id="KW-1185">Reference proteome</keyword>
<dbReference type="Gene3D" id="3.20.20.150">
    <property type="entry name" value="Divalent-metal-dependent TIM barrel enzymes"/>
    <property type="match status" value="1"/>
</dbReference>
<dbReference type="EMBL" id="JAENIO010000020">
    <property type="protein sequence ID" value="MBK1834267.1"/>
    <property type="molecule type" value="Genomic_DNA"/>
</dbReference>
<dbReference type="AlphaFoldDB" id="A0A934RQY3"/>
<dbReference type="InterPro" id="IPR019546">
    <property type="entry name" value="TAT_signal_bac_arc"/>
</dbReference>
<protein>
    <submittedName>
        <fullName evidence="1">Twin-arginine translocation signal domain-containing protein</fullName>
    </submittedName>
</protein>
<comment type="caution">
    <text evidence="1">The sequence shown here is derived from an EMBL/GenBank/DDBJ whole genome shotgun (WGS) entry which is preliminary data.</text>
</comment>
<proteinExistence type="predicted"/>
<dbReference type="RefSeq" id="WP_200391701.1">
    <property type="nucleotide sequence ID" value="NZ_JAENIO010000020.1"/>
</dbReference>
<evidence type="ECO:0000313" key="2">
    <source>
        <dbReference type="Proteomes" id="UP000604083"/>
    </source>
</evidence>
<dbReference type="Proteomes" id="UP000604083">
    <property type="component" value="Unassembled WGS sequence"/>
</dbReference>
<organism evidence="1 2">
    <name type="scientific">Roseibacillus ishigakijimensis</name>
    <dbReference type="NCBI Taxonomy" id="454146"/>
    <lineage>
        <taxon>Bacteria</taxon>
        <taxon>Pseudomonadati</taxon>
        <taxon>Verrucomicrobiota</taxon>
        <taxon>Verrucomicrobiia</taxon>
        <taxon>Verrucomicrobiales</taxon>
        <taxon>Verrucomicrobiaceae</taxon>
        <taxon>Roseibacillus</taxon>
    </lineage>
</organism>
<gene>
    <name evidence="1" type="ORF">JIN78_09365</name>
</gene>
<dbReference type="InterPro" id="IPR036237">
    <property type="entry name" value="Xyl_isomerase-like_sf"/>
</dbReference>
<sequence length="305" mass="34271">MISRRHFLQQAGAACLLGGLSSAEDEPPSPDQWPTVLFEKPVQNLSYEEIADKVAAMGLHGLEATIRRGGHIEPGDAAAQVPGMMKALSAAGLETVIAATHVLQPDEQARDFLKVLRDNGITRYRTDYYRYQQGQNLLAQARDFHIQASKLAELNAELGMQAYYQLHSGSRLAGALHWDAALIFEGLDPAHFAIAYDLRHARTDTGLSWQLSEELVRDHVRALYIKDARWEGEHNEKLASTPLGTGFVTRELFDHVHRHYDGLPLSLHIEWAKHSIYPREVASQAWPLIERDARTLQQWLGKKTD</sequence>
<dbReference type="PROSITE" id="PS51318">
    <property type="entry name" value="TAT"/>
    <property type="match status" value="1"/>
</dbReference>
<name>A0A934RQY3_9BACT</name>